<dbReference type="PANTHER" id="PTHR10728:SF40">
    <property type="entry name" value="PATATIN FAMILY PROTEIN"/>
    <property type="match status" value="1"/>
</dbReference>
<dbReference type="AlphaFoldDB" id="A0A1Y6BLJ5"/>
<feature type="domain" description="PNPLA" evidence="3">
    <location>
        <begin position="11"/>
        <end position="233"/>
    </location>
</feature>
<reference evidence="5" key="1">
    <citation type="submission" date="2017-04" db="EMBL/GenBank/DDBJ databases">
        <authorList>
            <person name="Varghese N."/>
            <person name="Submissions S."/>
        </authorList>
    </citation>
    <scope>NUCLEOTIDE SEQUENCE [LARGE SCALE GENOMIC DNA]</scope>
    <source>
        <strain evidence="5">DSM 22618</strain>
    </source>
</reference>
<dbReference type="RefSeq" id="WP_085275826.1">
    <property type="nucleotide sequence ID" value="NZ_FXAG01000006.1"/>
</dbReference>
<dbReference type="PANTHER" id="PTHR10728">
    <property type="entry name" value="CYTOSOLIC PHOSPHOLIPASE A2"/>
    <property type="match status" value="1"/>
</dbReference>
<keyword evidence="5" id="KW-1185">Reference proteome</keyword>
<dbReference type="Proteomes" id="UP000192920">
    <property type="component" value="Unassembled WGS sequence"/>
</dbReference>
<organism evidence="4 5">
    <name type="scientific">Pseudogulbenkiania subflava DSM 22618</name>
    <dbReference type="NCBI Taxonomy" id="1123014"/>
    <lineage>
        <taxon>Bacteria</taxon>
        <taxon>Pseudomonadati</taxon>
        <taxon>Pseudomonadota</taxon>
        <taxon>Betaproteobacteria</taxon>
        <taxon>Neisseriales</taxon>
        <taxon>Chromobacteriaceae</taxon>
        <taxon>Pseudogulbenkiania</taxon>
    </lineage>
</organism>
<keyword evidence="1 2" id="KW-0443">Lipid metabolism</keyword>
<evidence type="ECO:0000259" key="3">
    <source>
        <dbReference type="PROSITE" id="PS51635"/>
    </source>
</evidence>
<keyword evidence="2" id="KW-0378">Hydrolase</keyword>
<sequence>MTAPQKPIALALSGGGIRAMVFHLGVLRHLAERGLLESVERISTVSGGSLLVGLLLQQNGMRWPTSERFLSYSLPALREALCARSLQWGAVRQLVSPLNWRFLLSRANLLALTLRHEWRVTATLSDLPELPEWSINGTTAESGKRFRFKRSDIGEYTLGYASAARFPLASALAVSAAFPGGFGPLSLETGRYEWRKREWDVPVEAAEPTSPAFHRLHLYDGGVYDNMGLEPFFDAGRQIPKQEGCFLICSDAGAPLAPGFDMGPLNAFRLKRVADIMSDQSRSLRVRTLVHYLQQAPSSGAYLSINTPVSSNNNCPSAQFASSFPTTLRRLRSDEFDKLAAHGAAVAERVRTEFGLL</sequence>
<proteinExistence type="predicted"/>
<dbReference type="InterPro" id="IPR016035">
    <property type="entry name" value="Acyl_Trfase/lysoPLipase"/>
</dbReference>
<dbReference type="GO" id="GO:0005829">
    <property type="term" value="C:cytosol"/>
    <property type="evidence" value="ECO:0007669"/>
    <property type="project" value="TreeGrafter"/>
</dbReference>
<keyword evidence="2" id="KW-0442">Lipid degradation</keyword>
<dbReference type="EMBL" id="FXAG01000006">
    <property type="protein sequence ID" value="SMF13918.1"/>
    <property type="molecule type" value="Genomic_DNA"/>
</dbReference>
<dbReference type="GO" id="GO:0004623">
    <property type="term" value="F:phospholipase A2 activity"/>
    <property type="evidence" value="ECO:0007669"/>
    <property type="project" value="TreeGrafter"/>
</dbReference>
<feature type="short sequence motif" description="DGA/G" evidence="2">
    <location>
        <begin position="220"/>
        <end position="222"/>
    </location>
</feature>
<evidence type="ECO:0000256" key="1">
    <source>
        <dbReference type="ARBA" id="ARBA00023098"/>
    </source>
</evidence>
<dbReference type="GO" id="GO:0046475">
    <property type="term" value="P:glycerophospholipid catabolic process"/>
    <property type="evidence" value="ECO:0007669"/>
    <property type="project" value="TreeGrafter"/>
</dbReference>
<evidence type="ECO:0000313" key="5">
    <source>
        <dbReference type="Proteomes" id="UP000192920"/>
    </source>
</evidence>
<name>A0A1Y6BLJ5_9NEIS</name>
<dbReference type="PROSITE" id="PS51635">
    <property type="entry name" value="PNPLA"/>
    <property type="match status" value="1"/>
</dbReference>
<dbReference type="Gene3D" id="3.40.1090.10">
    <property type="entry name" value="Cytosolic phospholipase A2 catalytic domain"/>
    <property type="match status" value="2"/>
</dbReference>
<dbReference type="STRING" id="1123014.SAMN02745746_01524"/>
<evidence type="ECO:0000256" key="2">
    <source>
        <dbReference type="PROSITE-ProRule" id="PRU01161"/>
    </source>
</evidence>
<protein>
    <submittedName>
        <fullName evidence="4">NTE family protein</fullName>
    </submittedName>
</protein>
<feature type="active site" description="Proton acceptor" evidence="2">
    <location>
        <position position="220"/>
    </location>
</feature>
<feature type="active site" description="Nucleophile" evidence="2">
    <location>
        <position position="46"/>
    </location>
</feature>
<dbReference type="InterPro" id="IPR002641">
    <property type="entry name" value="PNPLA_dom"/>
</dbReference>
<dbReference type="SUPFAM" id="SSF52151">
    <property type="entry name" value="FabD/lysophospholipase-like"/>
    <property type="match status" value="1"/>
</dbReference>
<gene>
    <name evidence="4" type="ORF">SAMN02745746_01524</name>
</gene>
<dbReference type="Pfam" id="PF01734">
    <property type="entry name" value="Patatin"/>
    <property type="match status" value="1"/>
</dbReference>
<evidence type="ECO:0000313" key="4">
    <source>
        <dbReference type="EMBL" id="SMF13918.1"/>
    </source>
</evidence>
<accession>A0A1Y6BLJ5</accession>
<comment type="caution">
    <text evidence="2">Lacks conserved residue(s) required for the propagation of feature annotation.</text>
</comment>